<reference evidence="2 3" key="1">
    <citation type="submission" date="2013-08" db="EMBL/GenBank/DDBJ databases">
        <title>The genome sequence of Skermanella stibiiresistens.</title>
        <authorList>
            <person name="Zhu W."/>
            <person name="Wang G."/>
        </authorList>
    </citation>
    <scope>NUCLEOTIDE SEQUENCE [LARGE SCALE GENOMIC DNA]</scope>
    <source>
        <strain evidence="2 3">SB22</strain>
    </source>
</reference>
<sequence length="124" mass="11814">MALAAVCLLAVQLLLTGASIGFATRAAAAPTLADLYGASICSATGIADESSDGSGHTPDQPHLPTCCTAACAMFAPGAAPPPAGIAVAAPAVLGSASPIGGVTVVILVSSDHSPLEARAPPVAV</sequence>
<dbReference type="RefSeq" id="WP_037449273.1">
    <property type="nucleotide sequence ID" value="NZ_AVFL01000004.1"/>
</dbReference>
<evidence type="ECO:0008006" key="4">
    <source>
        <dbReference type="Google" id="ProtNLM"/>
    </source>
</evidence>
<dbReference type="STRING" id="1385369.N825_28265"/>
<feature type="signal peptide" evidence="1">
    <location>
        <begin position="1"/>
        <end position="28"/>
    </location>
</feature>
<dbReference type="EMBL" id="AVFL01000004">
    <property type="protein sequence ID" value="EWY41529.1"/>
    <property type="molecule type" value="Genomic_DNA"/>
</dbReference>
<keyword evidence="3" id="KW-1185">Reference proteome</keyword>
<gene>
    <name evidence="2" type="ORF">N825_28265</name>
</gene>
<evidence type="ECO:0000313" key="2">
    <source>
        <dbReference type="EMBL" id="EWY41529.1"/>
    </source>
</evidence>
<dbReference type="AlphaFoldDB" id="W9H643"/>
<dbReference type="Proteomes" id="UP000019486">
    <property type="component" value="Unassembled WGS sequence"/>
</dbReference>
<keyword evidence="1" id="KW-0732">Signal</keyword>
<organism evidence="2 3">
    <name type="scientific">Skermanella stibiiresistens SB22</name>
    <dbReference type="NCBI Taxonomy" id="1385369"/>
    <lineage>
        <taxon>Bacteria</taxon>
        <taxon>Pseudomonadati</taxon>
        <taxon>Pseudomonadota</taxon>
        <taxon>Alphaproteobacteria</taxon>
        <taxon>Rhodospirillales</taxon>
        <taxon>Azospirillaceae</taxon>
        <taxon>Skermanella</taxon>
    </lineage>
</organism>
<feature type="chain" id="PRO_5004924975" description="DUF2946 domain-containing protein" evidence="1">
    <location>
        <begin position="29"/>
        <end position="124"/>
    </location>
</feature>
<name>W9H643_9PROT</name>
<evidence type="ECO:0000256" key="1">
    <source>
        <dbReference type="SAM" id="SignalP"/>
    </source>
</evidence>
<comment type="caution">
    <text evidence="2">The sequence shown here is derived from an EMBL/GenBank/DDBJ whole genome shotgun (WGS) entry which is preliminary data.</text>
</comment>
<proteinExistence type="predicted"/>
<accession>W9H643</accession>
<evidence type="ECO:0000313" key="3">
    <source>
        <dbReference type="Proteomes" id="UP000019486"/>
    </source>
</evidence>
<protein>
    <recommendedName>
        <fullName evidence="4">DUF2946 domain-containing protein</fullName>
    </recommendedName>
</protein>